<evidence type="ECO:0000313" key="12">
    <source>
        <dbReference type="Proteomes" id="UP000284676"/>
    </source>
</evidence>
<feature type="transmembrane region" description="Helical" evidence="10">
    <location>
        <begin position="95"/>
        <end position="117"/>
    </location>
</feature>
<evidence type="ECO:0000313" key="11">
    <source>
        <dbReference type="EMBL" id="RHF73233.1"/>
    </source>
</evidence>
<feature type="transmembrane region" description="Helical" evidence="10">
    <location>
        <begin position="367"/>
        <end position="386"/>
    </location>
</feature>
<evidence type="ECO:0000256" key="8">
    <source>
        <dbReference type="ARBA" id="ARBA00023136"/>
    </source>
</evidence>
<keyword evidence="4" id="KW-1003">Cell membrane</keyword>
<keyword evidence="6 10" id="KW-1133">Transmembrane helix</keyword>
<dbReference type="AlphaFoldDB" id="A0A414PXD9"/>
<feature type="transmembrane region" description="Helical" evidence="10">
    <location>
        <begin position="63"/>
        <end position="83"/>
    </location>
</feature>
<gene>
    <name evidence="11" type="ORF">DW663_05120</name>
</gene>
<feature type="transmembrane region" description="Helical" evidence="10">
    <location>
        <begin position="420"/>
        <end position="440"/>
    </location>
</feature>
<evidence type="ECO:0000256" key="2">
    <source>
        <dbReference type="ARBA" id="ARBA00022448"/>
    </source>
</evidence>
<dbReference type="GO" id="GO:0006811">
    <property type="term" value="P:monoatomic ion transport"/>
    <property type="evidence" value="ECO:0007669"/>
    <property type="project" value="UniProtKB-KW"/>
</dbReference>
<dbReference type="GO" id="GO:0015297">
    <property type="term" value="F:antiporter activity"/>
    <property type="evidence" value="ECO:0007669"/>
    <property type="project" value="UniProtKB-KW"/>
</dbReference>
<dbReference type="PANTHER" id="PTHR43298:SF2">
    <property type="entry name" value="FMN_FAD EXPORTER YEEO-RELATED"/>
    <property type="match status" value="1"/>
</dbReference>
<feature type="transmembrane region" description="Helical" evidence="10">
    <location>
        <begin position="282"/>
        <end position="305"/>
    </location>
</feature>
<feature type="transmembrane region" description="Helical" evidence="10">
    <location>
        <begin position="200"/>
        <end position="220"/>
    </location>
</feature>
<dbReference type="RefSeq" id="WP_118234209.1">
    <property type="nucleotide sequence ID" value="NZ_QRHL01000005.1"/>
</dbReference>
<evidence type="ECO:0000256" key="3">
    <source>
        <dbReference type="ARBA" id="ARBA00022449"/>
    </source>
</evidence>
<dbReference type="GO" id="GO:0042910">
    <property type="term" value="F:xenobiotic transmembrane transporter activity"/>
    <property type="evidence" value="ECO:0007669"/>
    <property type="project" value="InterPro"/>
</dbReference>
<keyword evidence="8 10" id="KW-0472">Membrane</keyword>
<dbReference type="PANTHER" id="PTHR43298">
    <property type="entry name" value="MULTIDRUG RESISTANCE PROTEIN NORM-RELATED"/>
    <property type="match status" value="1"/>
</dbReference>
<evidence type="ECO:0000256" key="1">
    <source>
        <dbReference type="ARBA" id="ARBA00004651"/>
    </source>
</evidence>
<comment type="caution">
    <text evidence="11">The sequence shown here is derived from an EMBL/GenBank/DDBJ whole genome shotgun (WGS) entry which is preliminary data.</text>
</comment>
<evidence type="ECO:0000256" key="9">
    <source>
        <dbReference type="ARBA" id="ARBA00031636"/>
    </source>
</evidence>
<protein>
    <recommendedName>
        <fullName evidence="9">Multidrug-efflux transporter</fullName>
    </recommendedName>
</protein>
<reference evidence="11 12" key="1">
    <citation type="submission" date="2018-08" db="EMBL/GenBank/DDBJ databases">
        <title>A genome reference for cultivated species of the human gut microbiota.</title>
        <authorList>
            <person name="Zou Y."/>
            <person name="Xue W."/>
            <person name="Luo G."/>
        </authorList>
    </citation>
    <scope>NUCLEOTIDE SEQUENCE [LARGE SCALE GENOMIC DNA]</scope>
    <source>
        <strain evidence="11 12">AM25-1</strain>
    </source>
</reference>
<keyword evidence="2" id="KW-0813">Transport</keyword>
<sequence>MSNLLNEKIDLKEFYKKFLVIGIPLMIQQLVSSSLNFIDNLMIGRLGTDYIASVGFANSVYRILDLIIFGICSGMGVFIAQYYGKRNFELIRKILGLMVRAAFAVSMLFALVAFFKADFIIEIFSKDSEVLRIGTSYLKVVVPCYIFYSISSSMGFSLRAMGLTKFPMISASIGVATNTFFNYCLIYGNLGFPRLEEKGAAIATILARFVEMCIILTIIYKKDFNLKGKLESYLHIPKNLIKEIIKVSSPVIFTEMLWILGIISLSVAYAKLGTVQSACVQIADVISAISAILFMGISNAASVIIGHTIGSGDKNKVIAYSKQIILVAFGMATFSFILVQLLTGNIIALYKLSPDIALLAEKTLRVYGIFVFFKMVNWAILIGLFRAGGDTKVAFYLDILPLWLYGVPLAFIGAYFKVPIFILIGLAESCEVIKLIFALWRYKTLRWIKDVTV</sequence>
<feature type="transmembrane region" description="Helical" evidence="10">
    <location>
        <begin position="168"/>
        <end position="188"/>
    </location>
</feature>
<evidence type="ECO:0000256" key="7">
    <source>
        <dbReference type="ARBA" id="ARBA00023065"/>
    </source>
</evidence>
<dbReference type="NCBIfam" id="TIGR00797">
    <property type="entry name" value="matE"/>
    <property type="match status" value="1"/>
</dbReference>
<feature type="transmembrane region" description="Helical" evidence="10">
    <location>
        <begin position="251"/>
        <end position="270"/>
    </location>
</feature>
<dbReference type="InterPro" id="IPR002528">
    <property type="entry name" value="MATE_fam"/>
</dbReference>
<dbReference type="PIRSF" id="PIRSF006603">
    <property type="entry name" value="DinF"/>
    <property type="match status" value="1"/>
</dbReference>
<dbReference type="InterPro" id="IPR048279">
    <property type="entry name" value="MdtK-like"/>
</dbReference>
<feature type="transmembrane region" description="Helical" evidence="10">
    <location>
        <begin position="137"/>
        <end position="156"/>
    </location>
</feature>
<feature type="transmembrane region" description="Helical" evidence="10">
    <location>
        <begin position="393"/>
        <end position="414"/>
    </location>
</feature>
<feature type="transmembrane region" description="Helical" evidence="10">
    <location>
        <begin position="325"/>
        <end position="347"/>
    </location>
</feature>
<dbReference type="InterPro" id="IPR050222">
    <property type="entry name" value="MATE_MdtK"/>
</dbReference>
<dbReference type="Pfam" id="PF01554">
    <property type="entry name" value="MatE"/>
    <property type="match status" value="2"/>
</dbReference>
<evidence type="ECO:0000256" key="5">
    <source>
        <dbReference type="ARBA" id="ARBA00022692"/>
    </source>
</evidence>
<evidence type="ECO:0000256" key="4">
    <source>
        <dbReference type="ARBA" id="ARBA00022475"/>
    </source>
</evidence>
<evidence type="ECO:0000256" key="6">
    <source>
        <dbReference type="ARBA" id="ARBA00022989"/>
    </source>
</evidence>
<dbReference type="EMBL" id="QRHL01000005">
    <property type="protein sequence ID" value="RHF73233.1"/>
    <property type="molecule type" value="Genomic_DNA"/>
</dbReference>
<accession>A0A414PXD9</accession>
<proteinExistence type="predicted"/>
<dbReference type="GO" id="GO:0005886">
    <property type="term" value="C:plasma membrane"/>
    <property type="evidence" value="ECO:0007669"/>
    <property type="project" value="UniProtKB-SubCell"/>
</dbReference>
<keyword evidence="3" id="KW-0050">Antiport</keyword>
<organism evidence="11 12">
    <name type="scientific">Fusobacterium mortiferum</name>
    <dbReference type="NCBI Taxonomy" id="850"/>
    <lineage>
        <taxon>Bacteria</taxon>
        <taxon>Fusobacteriati</taxon>
        <taxon>Fusobacteriota</taxon>
        <taxon>Fusobacteriia</taxon>
        <taxon>Fusobacteriales</taxon>
        <taxon>Fusobacteriaceae</taxon>
        <taxon>Fusobacterium</taxon>
    </lineage>
</organism>
<feature type="transmembrane region" description="Helical" evidence="10">
    <location>
        <begin position="18"/>
        <end position="38"/>
    </location>
</feature>
<comment type="subcellular location">
    <subcellularLocation>
        <location evidence="1">Cell membrane</location>
        <topology evidence="1">Multi-pass membrane protein</topology>
    </subcellularLocation>
</comment>
<dbReference type="CDD" id="cd13134">
    <property type="entry name" value="MATE_like_8"/>
    <property type="match status" value="1"/>
</dbReference>
<keyword evidence="7" id="KW-0406">Ion transport</keyword>
<name>A0A414PXD9_FUSMR</name>
<dbReference type="Proteomes" id="UP000284676">
    <property type="component" value="Unassembled WGS sequence"/>
</dbReference>
<evidence type="ECO:0000256" key="10">
    <source>
        <dbReference type="SAM" id="Phobius"/>
    </source>
</evidence>
<keyword evidence="5 10" id="KW-0812">Transmembrane</keyword>